<dbReference type="Pfam" id="PF02021">
    <property type="entry name" value="UPF0102"/>
    <property type="match status" value="1"/>
</dbReference>
<evidence type="ECO:0000313" key="3">
    <source>
        <dbReference type="EMBL" id="BDD86695.1"/>
    </source>
</evidence>
<dbReference type="SUPFAM" id="SSF52980">
    <property type="entry name" value="Restriction endonuclease-like"/>
    <property type="match status" value="1"/>
</dbReference>
<proteinExistence type="inferred from homology"/>
<dbReference type="NCBIfam" id="NF009154">
    <property type="entry name" value="PRK12497.3-3"/>
    <property type="match status" value="1"/>
</dbReference>
<organism evidence="3 4">
    <name type="scientific">Desulfofustis limnaeus</name>
    <dbReference type="NCBI Taxonomy" id="2740163"/>
    <lineage>
        <taxon>Bacteria</taxon>
        <taxon>Pseudomonadati</taxon>
        <taxon>Thermodesulfobacteriota</taxon>
        <taxon>Desulfobulbia</taxon>
        <taxon>Desulfobulbales</taxon>
        <taxon>Desulfocapsaceae</taxon>
        <taxon>Desulfofustis</taxon>
    </lineage>
</organism>
<sequence length="123" mass="13789">MSQQRAKLGHRGEQVAADFLSASGYRIIARNYREKCGEIDIIARDGATHVFVEVKTRQGDRFGHPFEAITAHKQQQIQRTALLYLSRHGLLDEPARFDVVGVEFKSDAPLITHLKDAFTADAP</sequence>
<dbReference type="EMBL" id="AP025516">
    <property type="protein sequence ID" value="BDD86695.1"/>
    <property type="molecule type" value="Genomic_DNA"/>
</dbReference>
<keyword evidence="4" id="KW-1185">Reference proteome</keyword>
<dbReference type="RefSeq" id="WP_284153770.1">
    <property type="nucleotide sequence ID" value="NZ_AP025516.1"/>
</dbReference>
<evidence type="ECO:0000256" key="2">
    <source>
        <dbReference type="HAMAP-Rule" id="MF_00048"/>
    </source>
</evidence>
<dbReference type="HAMAP" id="MF_00048">
    <property type="entry name" value="UPF0102"/>
    <property type="match status" value="1"/>
</dbReference>
<evidence type="ECO:0000256" key="1">
    <source>
        <dbReference type="ARBA" id="ARBA00006738"/>
    </source>
</evidence>
<gene>
    <name evidence="3" type="ORF">DPPLL_10600</name>
</gene>
<dbReference type="PANTHER" id="PTHR34039">
    <property type="entry name" value="UPF0102 PROTEIN YRAN"/>
    <property type="match status" value="1"/>
</dbReference>
<comment type="similarity">
    <text evidence="1 2">Belongs to the UPF0102 family.</text>
</comment>
<dbReference type="InterPro" id="IPR011856">
    <property type="entry name" value="tRNA_endonuc-like_dom_sf"/>
</dbReference>
<dbReference type="NCBIfam" id="TIGR00252">
    <property type="entry name" value="YraN family protein"/>
    <property type="match status" value="1"/>
</dbReference>
<reference evidence="3 4" key="1">
    <citation type="submission" date="2022-01" db="EMBL/GenBank/DDBJ databases">
        <title>Desulfofustis limnae sp. nov., a novel mesophilic sulfate-reducing bacterium isolated from marsh soil.</title>
        <authorList>
            <person name="Watanabe M."/>
            <person name="Takahashi A."/>
            <person name="Kojima H."/>
            <person name="Fukui M."/>
        </authorList>
    </citation>
    <scope>NUCLEOTIDE SEQUENCE [LARGE SCALE GENOMIC DNA]</scope>
    <source>
        <strain evidence="3 4">PPLL</strain>
    </source>
</reference>
<evidence type="ECO:0000313" key="4">
    <source>
        <dbReference type="Proteomes" id="UP000830055"/>
    </source>
</evidence>
<dbReference type="Proteomes" id="UP000830055">
    <property type="component" value="Chromosome"/>
</dbReference>
<dbReference type="Gene3D" id="3.40.1350.10">
    <property type="match status" value="1"/>
</dbReference>
<dbReference type="InterPro" id="IPR011335">
    <property type="entry name" value="Restrct_endonuc-II-like"/>
</dbReference>
<dbReference type="CDD" id="cd20736">
    <property type="entry name" value="PoNe_Nuclease"/>
    <property type="match status" value="1"/>
</dbReference>
<dbReference type="PANTHER" id="PTHR34039:SF1">
    <property type="entry name" value="UPF0102 PROTEIN YRAN"/>
    <property type="match status" value="1"/>
</dbReference>
<accession>A0ABN6M3H1</accession>
<dbReference type="NCBIfam" id="NF009150">
    <property type="entry name" value="PRK12497.1-3"/>
    <property type="match status" value="1"/>
</dbReference>
<protein>
    <recommendedName>
        <fullName evidence="2">UPF0102 protein DPPLL_10600</fullName>
    </recommendedName>
</protein>
<name>A0ABN6M3H1_9BACT</name>
<dbReference type="InterPro" id="IPR003509">
    <property type="entry name" value="UPF0102_YraN-like"/>
</dbReference>